<dbReference type="PANTHER" id="PTHR46694">
    <property type="entry name" value="AT-RICH INTERACTIVE DOMAIN-CONTAINING PROTEIN 4"/>
    <property type="match status" value="1"/>
</dbReference>
<dbReference type="AlphaFoldDB" id="A0A7S0RHE4"/>
<feature type="region of interest" description="Disordered" evidence="1">
    <location>
        <begin position="435"/>
        <end position="455"/>
    </location>
</feature>
<dbReference type="EMBL" id="HBFB01014302">
    <property type="protein sequence ID" value="CAD8677577.1"/>
    <property type="molecule type" value="Transcribed_RNA"/>
</dbReference>
<sequence>MTRTTKVLAAIWPQEPASASHFDACSSIQELAPQAKDGAQVKVLVNPSFSEFRDTIRDFHPSLVYLCGPSSYDQNKAHGTVGHLTFKDGPQSVEALSQACATVETVYVDAAAHDNIGSKLQNAGVSHAIVWPENSTVPAVVAAQFSHTMFSALLLLHSTVHEAFALANHVVQAHCTSLVDGQYLAPSLPSFYSPLKAVLPDNASIPTPVIPGLDPSASLATAVPGWADIRLLAPRAELRLLLTGGTALIDGSKLSFLGEALRALLVMEMRGLTLLNSSPCTKTPANLPLGCSALRCEVRTTSGAEVVAILGGQPSVLAERALVEHALRMTLVADSLSLQFRLPPPGIAQPVARQSAAIAGGVPVVDALVLTSVWAVQVLRYLSQKDEYKPLISLGVAAVGGTATTGVSALDAQRLKIVVSGQGPSVHQLVGISHPGSHMKQEHDQAAHPADALLA</sequence>
<evidence type="ECO:0000256" key="1">
    <source>
        <dbReference type="SAM" id="MobiDB-lite"/>
    </source>
</evidence>
<accession>A0A7S0RHE4</accession>
<dbReference type="PANTHER" id="PTHR46694:SF1">
    <property type="entry name" value="AT-RICH INTERACTIVE DOMAIN-CONTAINING PROTEIN 4"/>
    <property type="match status" value="1"/>
</dbReference>
<name>A0A7S0RHE4_9CHLO</name>
<gene>
    <name evidence="2" type="ORF">CLEI1391_LOCUS8058</name>
</gene>
<organism evidence="2">
    <name type="scientific">Chlamydomonas leiostraca</name>
    <dbReference type="NCBI Taxonomy" id="1034604"/>
    <lineage>
        <taxon>Eukaryota</taxon>
        <taxon>Viridiplantae</taxon>
        <taxon>Chlorophyta</taxon>
        <taxon>core chlorophytes</taxon>
        <taxon>Chlorophyceae</taxon>
        <taxon>CS clade</taxon>
        <taxon>Chlamydomonadales</taxon>
        <taxon>Chlamydomonadaceae</taxon>
        <taxon>Chlamydomonas</taxon>
    </lineage>
</organism>
<protein>
    <submittedName>
        <fullName evidence="2">Uncharacterized protein</fullName>
    </submittedName>
</protein>
<reference evidence="2" key="1">
    <citation type="submission" date="2021-01" db="EMBL/GenBank/DDBJ databases">
        <authorList>
            <person name="Corre E."/>
            <person name="Pelletier E."/>
            <person name="Niang G."/>
            <person name="Scheremetjew M."/>
            <person name="Finn R."/>
            <person name="Kale V."/>
            <person name="Holt S."/>
            <person name="Cochrane G."/>
            <person name="Meng A."/>
            <person name="Brown T."/>
            <person name="Cohen L."/>
        </authorList>
    </citation>
    <scope>NUCLEOTIDE SEQUENCE</scope>
    <source>
        <strain evidence="2">SAG 11-49</strain>
    </source>
</reference>
<dbReference type="InterPro" id="IPR042293">
    <property type="entry name" value="ARID4"/>
</dbReference>
<evidence type="ECO:0000313" key="2">
    <source>
        <dbReference type="EMBL" id="CAD8677577.1"/>
    </source>
</evidence>
<proteinExistence type="predicted"/>